<dbReference type="SUPFAM" id="SSF46785">
    <property type="entry name" value="Winged helix' DNA-binding domain"/>
    <property type="match status" value="1"/>
</dbReference>
<proteinExistence type="inferred from homology"/>
<organism evidence="4 5">
    <name type="scientific">Halogeometricum luteum</name>
    <dbReference type="NCBI Taxonomy" id="2950537"/>
    <lineage>
        <taxon>Archaea</taxon>
        <taxon>Methanobacteriati</taxon>
        <taxon>Methanobacteriota</taxon>
        <taxon>Stenosarchaea group</taxon>
        <taxon>Halobacteria</taxon>
        <taxon>Halobacteriales</taxon>
        <taxon>Haloferacaceae</taxon>
        <taxon>Halogeometricum</taxon>
    </lineage>
</organism>
<dbReference type="EMBL" id="JAMQOQ010000005">
    <property type="protein sequence ID" value="MDS0296137.1"/>
    <property type="molecule type" value="Genomic_DNA"/>
</dbReference>
<dbReference type="PANTHER" id="PTHR34293">
    <property type="entry name" value="HTH-TYPE TRANSCRIPTIONAL REGULATOR TRMBL2"/>
    <property type="match status" value="1"/>
</dbReference>
<sequence>MPTDSPTAPDAVAVEQLEAIGLSSYAARTFVALASLGRGTARDVSDVSDVPRTRVYDAVKELRERGLVDVRQSSPKQFWVVSSETTRRRLEREYTRRLDRLINALNDVEPASATAEQRGVWTVTGRETIADRVTELVETATDEIAIMTVEELLTEEIVARLRAAADRGVTVRVAGLSESVQGDIQDAVPDAELFESLWVWSETPAGRLLMVDGKKTLVSVLVRGNGDHPPEPRDETAIWGAGETNSLVVVLRAMFTWQLGSDESDERTRG</sequence>
<dbReference type="Gene3D" id="3.30.870.10">
    <property type="entry name" value="Endonuclease Chain A"/>
    <property type="match status" value="1"/>
</dbReference>
<dbReference type="PANTHER" id="PTHR34293:SF1">
    <property type="entry name" value="HTH-TYPE TRANSCRIPTIONAL REGULATOR TRMBL2"/>
    <property type="match status" value="1"/>
</dbReference>
<dbReference type="Pfam" id="PF01978">
    <property type="entry name" value="TrmB"/>
    <property type="match status" value="1"/>
</dbReference>
<feature type="domain" description="Transcription regulator TrmB N-terminal" evidence="2">
    <location>
        <begin position="17"/>
        <end position="82"/>
    </location>
</feature>
<reference evidence="4 5" key="1">
    <citation type="submission" date="2022-06" db="EMBL/GenBank/DDBJ databases">
        <title>Halogeometricum sp. a new haloarchaeum isolate from saline soil.</title>
        <authorList>
            <person name="Strakova D."/>
            <person name="Galisteo C."/>
            <person name="Sanchez-Porro C."/>
            <person name="Ventosa A."/>
        </authorList>
    </citation>
    <scope>NUCLEOTIDE SEQUENCE [LARGE SCALE GENOMIC DNA]</scope>
    <source>
        <strain evidence="5">S3BR25-2</strain>
    </source>
</reference>
<accession>A0ABU2G5S5</accession>
<comment type="caution">
    <text evidence="4">The sequence shown here is derived from an EMBL/GenBank/DDBJ whole genome shotgun (WGS) entry which is preliminary data.</text>
</comment>
<evidence type="ECO:0000259" key="3">
    <source>
        <dbReference type="Pfam" id="PF11495"/>
    </source>
</evidence>
<dbReference type="InterPro" id="IPR036388">
    <property type="entry name" value="WH-like_DNA-bd_sf"/>
</dbReference>
<feature type="domain" description="Transcription regulator TrmB C-terminal" evidence="3">
    <location>
        <begin position="120"/>
        <end position="219"/>
    </location>
</feature>
<dbReference type="Gene3D" id="1.10.10.10">
    <property type="entry name" value="Winged helix-like DNA-binding domain superfamily/Winged helix DNA-binding domain"/>
    <property type="match status" value="1"/>
</dbReference>
<dbReference type="RefSeq" id="WP_310930127.1">
    <property type="nucleotide sequence ID" value="NZ_JAMQOQ010000005.1"/>
</dbReference>
<comment type="similarity">
    <text evidence="1">Belongs to the transcriptional regulator TrmB family.</text>
</comment>
<evidence type="ECO:0000313" key="5">
    <source>
        <dbReference type="Proteomes" id="UP001254813"/>
    </source>
</evidence>
<dbReference type="CDD" id="cd09124">
    <property type="entry name" value="PLDc_like_TrmB_middle"/>
    <property type="match status" value="1"/>
</dbReference>
<dbReference type="InterPro" id="IPR051797">
    <property type="entry name" value="TrmB-like"/>
</dbReference>
<name>A0ABU2G5S5_9EURY</name>
<evidence type="ECO:0000259" key="2">
    <source>
        <dbReference type="Pfam" id="PF01978"/>
    </source>
</evidence>
<dbReference type="InterPro" id="IPR021586">
    <property type="entry name" value="Tscrpt_reg_TrmB_C"/>
</dbReference>
<evidence type="ECO:0000313" key="4">
    <source>
        <dbReference type="EMBL" id="MDS0296137.1"/>
    </source>
</evidence>
<protein>
    <submittedName>
        <fullName evidence="4">TrmB family transcriptional regulator</fullName>
    </submittedName>
</protein>
<dbReference type="Pfam" id="PF11495">
    <property type="entry name" value="Regulator_TrmB"/>
    <property type="match status" value="1"/>
</dbReference>
<dbReference type="Proteomes" id="UP001254813">
    <property type="component" value="Unassembled WGS sequence"/>
</dbReference>
<dbReference type="InterPro" id="IPR036390">
    <property type="entry name" value="WH_DNA-bd_sf"/>
</dbReference>
<gene>
    <name evidence="4" type="ORF">NDI79_18330</name>
</gene>
<keyword evidence="5" id="KW-1185">Reference proteome</keyword>
<dbReference type="SUPFAM" id="SSF56024">
    <property type="entry name" value="Phospholipase D/nuclease"/>
    <property type="match status" value="1"/>
</dbReference>
<evidence type="ECO:0000256" key="1">
    <source>
        <dbReference type="ARBA" id="ARBA00007287"/>
    </source>
</evidence>
<dbReference type="InterPro" id="IPR002831">
    <property type="entry name" value="Tscrpt_reg_TrmB_N"/>
</dbReference>